<keyword evidence="1" id="KW-0472">Membrane</keyword>
<organism evidence="2">
    <name type="scientific">freshwater metagenome</name>
    <dbReference type="NCBI Taxonomy" id="449393"/>
    <lineage>
        <taxon>unclassified sequences</taxon>
        <taxon>metagenomes</taxon>
        <taxon>ecological metagenomes</taxon>
    </lineage>
</organism>
<keyword evidence="1" id="KW-1133">Transmembrane helix</keyword>
<name>A0A6J7C2A9_9ZZZZ</name>
<gene>
    <name evidence="2" type="ORF">UFOPK3287_00882</name>
</gene>
<dbReference type="EMBL" id="CAFBJH010000054">
    <property type="protein sequence ID" value="CAB4850788.1"/>
    <property type="molecule type" value="Genomic_DNA"/>
</dbReference>
<keyword evidence="1" id="KW-0812">Transmembrane</keyword>
<reference evidence="2" key="1">
    <citation type="submission" date="2020-05" db="EMBL/GenBank/DDBJ databases">
        <authorList>
            <person name="Chiriac C."/>
            <person name="Salcher M."/>
            <person name="Ghai R."/>
            <person name="Kavagutti S V."/>
        </authorList>
    </citation>
    <scope>NUCLEOTIDE SEQUENCE</scope>
</reference>
<evidence type="ECO:0000256" key="1">
    <source>
        <dbReference type="SAM" id="Phobius"/>
    </source>
</evidence>
<proteinExistence type="predicted"/>
<evidence type="ECO:0000313" key="2">
    <source>
        <dbReference type="EMBL" id="CAB4850788.1"/>
    </source>
</evidence>
<accession>A0A6J7C2A9</accession>
<protein>
    <submittedName>
        <fullName evidence="2">Unannotated protein</fullName>
    </submittedName>
</protein>
<sequence>MNSNSGKLAMTLVSGATLESKTITSSAGSKYSAIERRVSTKSLTNRLAGPRSRTVKAFSSPRMKASRDSRREARCKSFCLRRSSLFVAGAMELTTSFASASFLLGVALPLTTGVLLVAFEAFFFGVALMEGL</sequence>
<dbReference type="AlphaFoldDB" id="A0A6J7C2A9"/>
<feature type="transmembrane region" description="Helical" evidence="1">
    <location>
        <begin position="110"/>
        <end position="129"/>
    </location>
</feature>